<evidence type="ECO:0000313" key="3">
    <source>
        <dbReference type="EMBL" id="EOT63493.1"/>
    </source>
</evidence>
<dbReference type="PATRIC" id="fig|1158601.3.peg.2441"/>
<keyword evidence="5" id="KW-1185">Reference proteome</keyword>
<dbReference type="STRING" id="71451.RV07_GL003465"/>
<dbReference type="AlphaFoldDB" id="R2R883"/>
<dbReference type="Proteomes" id="UP000014148">
    <property type="component" value="Unassembled WGS sequence"/>
</dbReference>
<keyword evidence="1" id="KW-1133">Transmembrane helix</keyword>
<comment type="caution">
    <text evidence="2">The sequence shown here is derived from an EMBL/GenBank/DDBJ whole genome shotgun (WGS) entry which is preliminary data.</text>
</comment>
<evidence type="ECO:0000313" key="4">
    <source>
        <dbReference type="Proteomes" id="UP000013783"/>
    </source>
</evidence>
<dbReference type="eggNOG" id="COG5438">
    <property type="taxonomic scope" value="Bacteria"/>
</dbReference>
<feature type="transmembrane region" description="Helical" evidence="1">
    <location>
        <begin position="124"/>
        <end position="142"/>
    </location>
</feature>
<keyword evidence="1" id="KW-0812">Transmembrane</keyword>
<dbReference type="InterPro" id="IPR012507">
    <property type="entry name" value="YibE_F"/>
</dbReference>
<dbReference type="Proteomes" id="UP000013783">
    <property type="component" value="Unassembled WGS sequence"/>
</dbReference>
<reference evidence="3 5" key="2">
    <citation type="submission" date="2013-03" db="EMBL/GenBank/DDBJ databases">
        <title>The Genome Sequence of Enterococcus malodoratus ATCC_43197 (PacBio/Illumina hybrid assembly).</title>
        <authorList>
            <consortium name="The Broad Institute Genomics Platform"/>
            <consortium name="The Broad Institute Genome Sequencing Center for Infectious Disease"/>
            <person name="Earl A."/>
            <person name="Russ C."/>
            <person name="Gilmore M."/>
            <person name="Surin D."/>
            <person name="Walker B."/>
            <person name="Young S."/>
            <person name="Zeng Q."/>
            <person name="Gargeya S."/>
            <person name="Fitzgerald M."/>
            <person name="Haas B."/>
            <person name="Abouelleil A."/>
            <person name="Allen A.W."/>
            <person name="Alvarado L."/>
            <person name="Arachchi H.M."/>
            <person name="Berlin A.M."/>
            <person name="Chapman S.B."/>
            <person name="Gainer-Dewar J."/>
            <person name="Goldberg J."/>
            <person name="Griggs A."/>
            <person name="Gujja S."/>
            <person name="Hansen M."/>
            <person name="Howarth C."/>
            <person name="Imamovic A."/>
            <person name="Ireland A."/>
            <person name="Larimer J."/>
            <person name="McCowan C."/>
            <person name="Murphy C."/>
            <person name="Pearson M."/>
            <person name="Poon T.W."/>
            <person name="Priest M."/>
            <person name="Roberts A."/>
            <person name="Saif S."/>
            <person name="Shea T."/>
            <person name="Sisk P."/>
            <person name="Sykes S."/>
            <person name="Wortman J."/>
            <person name="Nusbaum C."/>
            <person name="Birren B."/>
        </authorList>
    </citation>
    <scope>NUCLEOTIDE SEQUENCE [LARGE SCALE GENOMIC DNA]</scope>
    <source>
        <strain evidence="3 5">ATCC 43197</strain>
    </source>
</reference>
<name>R2R883_9ENTE</name>
<sequence>MKKRLTYIIALSAIILLGFFIQAKSSIFYSEPVMRVEKVEVNSAANTQKIAGKLLNQKGNVTLETPYYKNESISPLYRKGNQLILQKSGNYWRVLEMKRDGYVFILIGLFIWIILLISRKKGIFALIGLAINSLLLLLVLWLNQQNGGWSLMLLMGIYTFVAIFVAMGTSYGFKNLDVRKIFGTLVSVFLAFFICLIAMNLLKDSGLRYEEMQFITRPYRSVFLAGLLIGAIGASMDNVVTIISTLDEIRAQNEQLPLKKLMQSGREVAQDTASSMINVLMFAYLSGAIPSFVFYMANGWNFPDVIGMHLSLEILRTLCGGFAIVLSVPAALLAFSVSEKLGRRASQ</sequence>
<dbReference type="OrthoDB" id="5753718at2"/>
<feature type="transmembrane region" description="Helical" evidence="1">
    <location>
        <begin position="101"/>
        <end position="117"/>
    </location>
</feature>
<dbReference type="EMBL" id="ASWA01000005">
    <property type="protein sequence ID" value="EOT63493.1"/>
    <property type="molecule type" value="Genomic_DNA"/>
</dbReference>
<feature type="transmembrane region" description="Helical" evidence="1">
    <location>
        <begin position="276"/>
        <end position="295"/>
    </location>
</feature>
<feature type="transmembrane region" description="Helical" evidence="1">
    <location>
        <begin position="181"/>
        <end position="202"/>
    </location>
</feature>
<evidence type="ECO:0008006" key="6">
    <source>
        <dbReference type="Google" id="ProtNLM"/>
    </source>
</evidence>
<evidence type="ECO:0000313" key="5">
    <source>
        <dbReference type="Proteomes" id="UP000014148"/>
    </source>
</evidence>
<organism evidence="2 4">
    <name type="scientific">Enterococcus malodoratus ATCC 43197</name>
    <dbReference type="NCBI Taxonomy" id="1158601"/>
    <lineage>
        <taxon>Bacteria</taxon>
        <taxon>Bacillati</taxon>
        <taxon>Bacillota</taxon>
        <taxon>Bacilli</taxon>
        <taxon>Lactobacillales</taxon>
        <taxon>Enterococcaceae</taxon>
        <taxon>Enterococcus</taxon>
    </lineage>
</organism>
<feature type="transmembrane region" description="Helical" evidence="1">
    <location>
        <begin position="148"/>
        <end position="169"/>
    </location>
</feature>
<accession>R2R883</accession>
<proteinExistence type="predicted"/>
<dbReference type="EMBL" id="AJAK01000017">
    <property type="protein sequence ID" value="EOH76806.1"/>
    <property type="molecule type" value="Genomic_DNA"/>
</dbReference>
<reference evidence="2 4" key="1">
    <citation type="submission" date="2013-02" db="EMBL/GenBank/DDBJ databases">
        <title>The Genome Sequence of Enterococcus malodoratus ATCC_43197.</title>
        <authorList>
            <consortium name="The Broad Institute Genome Sequencing Platform"/>
            <consortium name="The Broad Institute Genome Sequencing Center for Infectious Disease"/>
            <person name="Earl A.M."/>
            <person name="Gilmore M.S."/>
            <person name="Lebreton F."/>
            <person name="Walker B."/>
            <person name="Young S.K."/>
            <person name="Zeng Q."/>
            <person name="Gargeya S."/>
            <person name="Fitzgerald M."/>
            <person name="Haas B."/>
            <person name="Abouelleil A."/>
            <person name="Alvarado L."/>
            <person name="Arachchi H.M."/>
            <person name="Berlin A.M."/>
            <person name="Chapman S.B."/>
            <person name="Dewar J."/>
            <person name="Goldberg J."/>
            <person name="Griggs A."/>
            <person name="Gujja S."/>
            <person name="Hansen M."/>
            <person name="Howarth C."/>
            <person name="Imamovic A."/>
            <person name="Larimer J."/>
            <person name="McCowan C."/>
            <person name="Murphy C."/>
            <person name="Neiman D."/>
            <person name="Pearson M."/>
            <person name="Priest M."/>
            <person name="Roberts A."/>
            <person name="Saif S."/>
            <person name="Shea T."/>
            <person name="Sisk P."/>
            <person name="Sykes S."/>
            <person name="Wortman J."/>
            <person name="Nusbaum C."/>
            <person name="Birren B."/>
        </authorList>
    </citation>
    <scope>NUCLEOTIDE SEQUENCE [LARGE SCALE GENOMIC DNA]</scope>
    <source>
        <strain evidence="2 4">ATCC 43197</strain>
    </source>
</reference>
<feature type="transmembrane region" description="Helical" evidence="1">
    <location>
        <begin position="315"/>
        <end position="337"/>
    </location>
</feature>
<dbReference type="Pfam" id="PF07907">
    <property type="entry name" value="YibE_F"/>
    <property type="match status" value="1"/>
</dbReference>
<feature type="transmembrane region" description="Helical" evidence="1">
    <location>
        <begin position="222"/>
        <end position="246"/>
    </location>
</feature>
<dbReference type="RefSeq" id="WP_010741296.1">
    <property type="nucleotide sequence ID" value="NZ_KB946250.1"/>
</dbReference>
<dbReference type="PANTHER" id="PTHR41771:SF1">
    <property type="entry name" value="MEMBRANE PROTEIN"/>
    <property type="match status" value="1"/>
</dbReference>
<dbReference type="PANTHER" id="PTHR41771">
    <property type="entry name" value="MEMBRANE PROTEIN-RELATED"/>
    <property type="match status" value="1"/>
</dbReference>
<protein>
    <recommendedName>
        <fullName evidence="6">YibE/F-like protein</fullName>
    </recommendedName>
</protein>
<keyword evidence="1" id="KW-0472">Membrane</keyword>
<evidence type="ECO:0000256" key="1">
    <source>
        <dbReference type="SAM" id="Phobius"/>
    </source>
</evidence>
<evidence type="ECO:0000313" key="2">
    <source>
        <dbReference type="EMBL" id="EOH76806.1"/>
    </source>
</evidence>
<gene>
    <name evidence="3" type="ORF">I585_04323</name>
    <name evidence="2" type="ORF">UAI_02481</name>
</gene>